<feature type="region of interest" description="Disordered" evidence="2">
    <location>
        <begin position="1"/>
        <end position="23"/>
    </location>
</feature>
<sequence>MNCWSRVTEPGRRSAGGAAGVELSTPSPVHDRWFVDGSPVPIRLPFARLEDLVRRPVYSPVRECFFHFSSESVRKLKEKANAEMSGVSVTATTISSLHARRSGRPPTSSS</sequence>
<reference evidence="3" key="1">
    <citation type="submission" date="2020-07" db="EMBL/GenBank/DDBJ databases">
        <title>Genome sequence and genetic diversity analysis of an under-domesticated orphan crop, white fonio (Digitaria exilis).</title>
        <authorList>
            <person name="Bennetzen J.L."/>
            <person name="Chen S."/>
            <person name="Ma X."/>
            <person name="Wang X."/>
            <person name="Yssel A.E.J."/>
            <person name="Chaluvadi S.R."/>
            <person name="Johnson M."/>
            <person name="Gangashetty P."/>
            <person name="Hamidou F."/>
            <person name="Sanogo M.D."/>
            <person name="Zwaenepoel A."/>
            <person name="Wallace J."/>
            <person name="Van De Peer Y."/>
            <person name="Van Deynze A."/>
        </authorList>
    </citation>
    <scope>NUCLEOTIDE SEQUENCE</scope>
    <source>
        <tissue evidence="3">Leaves</tissue>
    </source>
</reference>
<protein>
    <submittedName>
        <fullName evidence="3">Uncharacterized protein</fullName>
    </submittedName>
</protein>
<evidence type="ECO:0000256" key="1">
    <source>
        <dbReference type="ARBA" id="ARBA00022679"/>
    </source>
</evidence>
<name>A0A835EVH8_9POAL</name>
<evidence type="ECO:0000313" key="4">
    <source>
        <dbReference type="Proteomes" id="UP000636709"/>
    </source>
</evidence>
<dbReference type="OrthoDB" id="1862401at2759"/>
<dbReference type="Gene3D" id="3.30.559.10">
    <property type="entry name" value="Chloramphenicol acetyltransferase-like domain"/>
    <property type="match status" value="1"/>
</dbReference>
<dbReference type="GO" id="GO:0016747">
    <property type="term" value="F:acyltransferase activity, transferring groups other than amino-acyl groups"/>
    <property type="evidence" value="ECO:0007669"/>
    <property type="project" value="UniProtKB-ARBA"/>
</dbReference>
<gene>
    <name evidence="3" type="ORF">HU200_028421</name>
</gene>
<keyword evidence="1" id="KW-0808">Transferase</keyword>
<dbReference type="EMBL" id="JACEFO010001742">
    <property type="protein sequence ID" value="KAF8712662.1"/>
    <property type="molecule type" value="Genomic_DNA"/>
</dbReference>
<comment type="caution">
    <text evidence="3">The sequence shown here is derived from an EMBL/GenBank/DDBJ whole genome shotgun (WGS) entry which is preliminary data.</text>
</comment>
<dbReference type="AlphaFoldDB" id="A0A835EVH8"/>
<proteinExistence type="predicted"/>
<dbReference type="Proteomes" id="UP000636709">
    <property type="component" value="Unassembled WGS sequence"/>
</dbReference>
<dbReference type="PANTHER" id="PTHR31896:SF43">
    <property type="entry name" value="PROTEIN ENHANCED PSEUDOMONAS SUSCEPTIBILITY 1"/>
    <property type="match status" value="1"/>
</dbReference>
<evidence type="ECO:0000256" key="2">
    <source>
        <dbReference type="SAM" id="MobiDB-lite"/>
    </source>
</evidence>
<keyword evidence="4" id="KW-1185">Reference proteome</keyword>
<dbReference type="InterPro" id="IPR051283">
    <property type="entry name" value="Sec_Metabolite_Acyltrans"/>
</dbReference>
<evidence type="ECO:0000313" key="3">
    <source>
        <dbReference type="EMBL" id="KAF8712662.1"/>
    </source>
</evidence>
<organism evidence="3 4">
    <name type="scientific">Digitaria exilis</name>
    <dbReference type="NCBI Taxonomy" id="1010633"/>
    <lineage>
        <taxon>Eukaryota</taxon>
        <taxon>Viridiplantae</taxon>
        <taxon>Streptophyta</taxon>
        <taxon>Embryophyta</taxon>
        <taxon>Tracheophyta</taxon>
        <taxon>Spermatophyta</taxon>
        <taxon>Magnoliopsida</taxon>
        <taxon>Liliopsida</taxon>
        <taxon>Poales</taxon>
        <taxon>Poaceae</taxon>
        <taxon>PACMAD clade</taxon>
        <taxon>Panicoideae</taxon>
        <taxon>Panicodae</taxon>
        <taxon>Paniceae</taxon>
        <taxon>Anthephorinae</taxon>
        <taxon>Digitaria</taxon>
    </lineage>
</organism>
<accession>A0A835EVH8</accession>
<dbReference type="PANTHER" id="PTHR31896">
    <property type="entry name" value="FAMILY REGULATORY PROTEIN, PUTATIVE (AFU_ORTHOLOGUE AFUA_3G14730)-RELATED"/>
    <property type="match status" value="1"/>
</dbReference>
<dbReference type="InterPro" id="IPR023213">
    <property type="entry name" value="CAT-like_dom_sf"/>
</dbReference>